<evidence type="ECO:0000313" key="3">
    <source>
        <dbReference type="EMBL" id="ETE60516.1"/>
    </source>
</evidence>
<keyword evidence="4" id="KW-1185">Reference proteome</keyword>
<dbReference type="AlphaFoldDB" id="V8NEZ4"/>
<evidence type="ECO:0000256" key="1">
    <source>
        <dbReference type="SAM" id="MobiDB-lite"/>
    </source>
</evidence>
<evidence type="ECO:0000313" key="4">
    <source>
        <dbReference type="Proteomes" id="UP000018936"/>
    </source>
</evidence>
<feature type="non-terminal residue" evidence="3">
    <location>
        <position position="178"/>
    </location>
</feature>
<feature type="region of interest" description="Disordered" evidence="1">
    <location>
        <begin position="1"/>
        <end position="26"/>
    </location>
</feature>
<dbReference type="EMBL" id="AZIM01004609">
    <property type="protein sequence ID" value="ETE60516.1"/>
    <property type="molecule type" value="Genomic_DNA"/>
</dbReference>
<sequence length="178" mass="20176">MDSPEEELETPVEASDISRDGTSLPTVSECATERTRPVTGYGFLGTLSPRLHRKEGKLLNGWQTYKEHSNDLEDVGVFLPALKDHFEDTTWVQRAESEILAVRQWGRPVAEYIREFWQLASKVSGWPETFLVHQFKAGLDKSISQACVYRGLAPHLVAWFQAATEPATELQNDRNKTE</sequence>
<comment type="caution">
    <text evidence="3">The sequence shown here is derived from an EMBL/GenBank/DDBJ whole genome shotgun (WGS) entry which is preliminary data.</text>
</comment>
<feature type="compositionally biased region" description="Acidic residues" evidence="1">
    <location>
        <begin position="1"/>
        <end position="10"/>
    </location>
</feature>
<reference evidence="3 4" key="1">
    <citation type="journal article" date="2013" name="Proc. Natl. Acad. Sci. U.S.A.">
        <title>The king cobra genome reveals dynamic gene evolution and adaptation in the snake venom system.</title>
        <authorList>
            <person name="Vonk F.J."/>
            <person name="Casewell N.R."/>
            <person name="Henkel C.V."/>
            <person name="Heimberg A.M."/>
            <person name="Jansen H.J."/>
            <person name="McCleary R.J."/>
            <person name="Kerkkamp H.M."/>
            <person name="Vos R.A."/>
            <person name="Guerreiro I."/>
            <person name="Calvete J.J."/>
            <person name="Wuster W."/>
            <person name="Woods A.E."/>
            <person name="Logan J.M."/>
            <person name="Harrison R.A."/>
            <person name="Castoe T.A."/>
            <person name="de Koning A.P."/>
            <person name="Pollock D.D."/>
            <person name="Yandell M."/>
            <person name="Calderon D."/>
            <person name="Renjifo C."/>
            <person name="Currier R.B."/>
            <person name="Salgado D."/>
            <person name="Pla D."/>
            <person name="Sanz L."/>
            <person name="Hyder A.S."/>
            <person name="Ribeiro J.M."/>
            <person name="Arntzen J.W."/>
            <person name="van den Thillart G.E."/>
            <person name="Boetzer M."/>
            <person name="Pirovano W."/>
            <person name="Dirks R.P."/>
            <person name="Spaink H.P."/>
            <person name="Duboule D."/>
            <person name="McGlinn E."/>
            <person name="Kini R.M."/>
            <person name="Richardson M.K."/>
        </authorList>
    </citation>
    <scope>NUCLEOTIDE SEQUENCE</scope>
    <source>
        <tissue evidence="3">Blood</tissue>
    </source>
</reference>
<organism evidence="3 4">
    <name type="scientific">Ophiophagus hannah</name>
    <name type="common">King cobra</name>
    <name type="synonym">Naja hannah</name>
    <dbReference type="NCBI Taxonomy" id="8665"/>
    <lineage>
        <taxon>Eukaryota</taxon>
        <taxon>Metazoa</taxon>
        <taxon>Chordata</taxon>
        <taxon>Craniata</taxon>
        <taxon>Vertebrata</taxon>
        <taxon>Euteleostomi</taxon>
        <taxon>Lepidosauria</taxon>
        <taxon>Squamata</taxon>
        <taxon>Bifurcata</taxon>
        <taxon>Unidentata</taxon>
        <taxon>Episquamata</taxon>
        <taxon>Toxicofera</taxon>
        <taxon>Serpentes</taxon>
        <taxon>Colubroidea</taxon>
        <taxon>Elapidae</taxon>
        <taxon>Elapinae</taxon>
        <taxon>Ophiophagus</taxon>
    </lineage>
</organism>
<dbReference type="PANTHER" id="PTHR15503">
    <property type="entry name" value="LDOC1 RELATED"/>
    <property type="match status" value="1"/>
</dbReference>
<dbReference type="InterPro" id="IPR032567">
    <property type="entry name" value="RTL1-rel"/>
</dbReference>
<protein>
    <recommendedName>
        <fullName evidence="2">Retrotransposon gag domain-containing protein</fullName>
    </recommendedName>
</protein>
<dbReference type="Proteomes" id="UP000018936">
    <property type="component" value="Unassembled WGS sequence"/>
</dbReference>
<gene>
    <name evidence="3" type="ORF">L345_13742</name>
</gene>
<dbReference type="Pfam" id="PF03732">
    <property type="entry name" value="Retrotrans_gag"/>
    <property type="match status" value="1"/>
</dbReference>
<accession>V8NEZ4</accession>
<feature type="domain" description="Retrotransposon gag" evidence="2">
    <location>
        <begin position="62"/>
        <end position="140"/>
    </location>
</feature>
<dbReference type="PANTHER" id="PTHR15503:SF30">
    <property type="entry name" value="RETROTRANSPOSON GAG-LIKE PROTEIN 6"/>
    <property type="match status" value="1"/>
</dbReference>
<dbReference type="InterPro" id="IPR005162">
    <property type="entry name" value="Retrotrans_gag_dom"/>
</dbReference>
<evidence type="ECO:0000259" key="2">
    <source>
        <dbReference type="Pfam" id="PF03732"/>
    </source>
</evidence>
<name>V8NEZ4_OPHHA</name>
<proteinExistence type="predicted"/>